<dbReference type="AlphaFoldDB" id="A0A2N6TFQ0"/>
<sequence>MVVCTMPKRHYYKLEAKALQFGLPFAYSPIQ</sequence>
<dbReference type="Proteomes" id="UP000235733">
    <property type="component" value="Unassembled WGS sequence"/>
</dbReference>
<name>A0A2N6TFQ0_FUSNU</name>
<evidence type="ECO:0000313" key="2">
    <source>
        <dbReference type="Proteomes" id="UP000235733"/>
    </source>
</evidence>
<dbReference type="EMBL" id="PNHC01000010">
    <property type="protein sequence ID" value="PMC68151.1"/>
    <property type="molecule type" value="Genomic_DNA"/>
</dbReference>
<organism evidence="1 2">
    <name type="scientific">Fusobacterium nucleatum</name>
    <dbReference type="NCBI Taxonomy" id="851"/>
    <lineage>
        <taxon>Bacteria</taxon>
        <taxon>Fusobacteriati</taxon>
        <taxon>Fusobacteriota</taxon>
        <taxon>Fusobacteriia</taxon>
        <taxon>Fusobacteriales</taxon>
        <taxon>Fusobacteriaceae</taxon>
        <taxon>Fusobacterium</taxon>
    </lineage>
</organism>
<proteinExistence type="predicted"/>
<gene>
    <name evidence="1" type="ORF">CJ209_10260</name>
</gene>
<reference evidence="1 2" key="1">
    <citation type="submission" date="2017-09" db="EMBL/GenBank/DDBJ databases">
        <title>Bacterial strain isolated from the female urinary microbiota.</title>
        <authorList>
            <person name="Thomas-White K."/>
            <person name="Kumar N."/>
            <person name="Forster S."/>
            <person name="Putonti C."/>
            <person name="Lawley T."/>
            <person name="Wolfe A.J."/>
        </authorList>
    </citation>
    <scope>NUCLEOTIDE SEQUENCE [LARGE SCALE GENOMIC DNA]</scope>
    <source>
        <strain evidence="1 2">UMB0249</strain>
    </source>
</reference>
<feature type="non-terminal residue" evidence="1">
    <location>
        <position position="31"/>
    </location>
</feature>
<accession>A0A2N6TFQ0</accession>
<evidence type="ECO:0000313" key="1">
    <source>
        <dbReference type="EMBL" id="PMC68151.1"/>
    </source>
</evidence>
<protein>
    <submittedName>
        <fullName evidence="1">Uncharacterized protein</fullName>
    </submittedName>
</protein>
<comment type="caution">
    <text evidence="1">The sequence shown here is derived from an EMBL/GenBank/DDBJ whole genome shotgun (WGS) entry which is preliminary data.</text>
</comment>